<reference evidence="2 3" key="1">
    <citation type="journal article" date="2024" name="Plant Biotechnol. J.">
        <title>Dendrobium thyrsiflorum genome and its molecular insights into genes involved in important horticultural traits.</title>
        <authorList>
            <person name="Chen B."/>
            <person name="Wang J.Y."/>
            <person name="Zheng P.J."/>
            <person name="Li K.L."/>
            <person name="Liang Y.M."/>
            <person name="Chen X.F."/>
            <person name="Zhang C."/>
            <person name="Zhao X."/>
            <person name="He X."/>
            <person name="Zhang G.Q."/>
            <person name="Liu Z.J."/>
            <person name="Xu Q."/>
        </authorList>
    </citation>
    <scope>NUCLEOTIDE SEQUENCE [LARGE SCALE GENOMIC DNA]</scope>
    <source>
        <strain evidence="2">GZMU011</strain>
    </source>
</reference>
<feature type="signal peptide" evidence="1">
    <location>
        <begin position="1"/>
        <end position="25"/>
    </location>
</feature>
<dbReference type="EMBL" id="JANQDX010000008">
    <property type="protein sequence ID" value="KAL0920380.1"/>
    <property type="molecule type" value="Genomic_DNA"/>
</dbReference>
<proteinExistence type="predicted"/>
<accession>A0ABD0V5N0</accession>
<organism evidence="2 3">
    <name type="scientific">Dendrobium thyrsiflorum</name>
    <name type="common">Pinecone-like raceme dendrobium</name>
    <name type="synonym">Orchid</name>
    <dbReference type="NCBI Taxonomy" id="117978"/>
    <lineage>
        <taxon>Eukaryota</taxon>
        <taxon>Viridiplantae</taxon>
        <taxon>Streptophyta</taxon>
        <taxon>Embryophyta</taxon>
        <taxon>Tracheophyta</taxon>
        <taxon>Spermatophyta</taxon>
        <taxon>Magnoliopsida</taxon>
        <taxon>Liliopsida</taxon>
        <taxon>Asparagales</taxon>
        <taxon>Orchidaceae</taxon>
        <taxon>Epidendroideae</taxon>
        <taxon>Malaxideae</taxon>
        <taxon>Dendrobiinae</taxon>
        <taxon>Dendrobium</taxon>
    </lineage>
</organism>
<evidence type="ECO:0000256" key="1">
    <source>
        <dbReference type="SAM" id="SignalP"/>
    </source>
</evidence>
<feature type="chain" id="PRO_5044836986" evidence="1">
    <location>
        <begin position="26"/>
        <end position="146"/>
    </location>
</feature>
<evidence type="ECO:0000313" key="2">
    <source>
        <dbReference type="EMBL" id="KAL0920380.1"/>
    </source>
</evidence>
<sequence>MTGPIKISWFCHPVLSWFLVYLVKGGSQLNLAEGTLSAAIGYFVQEYLVNLGWMLRKFSPDLRSYTFQGSFNGIKFRVDGGGIDDGPDQDPMVPSSQVIMVSGLLNQRSVIGEHTSDGHNHNVVVSFGSKPPARGHVSRPYWQEII</sequence>
<keyword evidence="1" id="KW-0732">Signal</keyword>
<dbReference type="AlphaFoldDB" id="A0ABD0V5N0"/>
<gene>
    <name evidence="2" type="ORF">M5K25_009511</name>
</gene>
<evidence type="ECO:0000313" key="3">
    <source>
        <dbReference type="Proteomes" id="UP001552299"/>
    </source>
</evidence>
<name>A0ABD0V5N0_DENTH</name>
<keyword evidence="3" id="KW-1185">Reference proteome</keyword>
<dbReference type="Proteomes" id="UP001552299">
    <property type="component" value="Unassembled WGS sequence"/>
</dbReference>
<protein>
    <submittedName>
        <fullName evidence="2">Uncharacterized protein</fullName>
    </submittedName>
</protein>
<comment type="caution">
    <text evidence="2">The sequence shown here is derived from an EMBL/GenBank/DDBJ whole genome shotgun (WGS) entry which is preliminary data.</text>
</comment>